<evidence type="ECO:0000313" key="6">
    <source>
        <dbReference type="Proteomes" id="UP000033434"/>
    </source>
</evidence>
<dbReference type="GO" id="GO:0003700">
    <property type="term" value="F:DNA-binding transcription factor activity"/>
    <property type="evidence" value="ECO:0007669"/>
    <property type="project" value="InterPro"/>
</dbReference>
<keyword evidence="2" id="KW-0238">DNA-binding</keyword>
<dbReference type="PROSITE" id="PS00041">
    <property type="entry name" value="HTH_ARAC_FAMILY_1"/>
    <property type="match status" value="1"/>
</dbReference>
<sequence length="314" mass="36419">MFALESKQGIKMLEQLHKKRQKVNSLVENRVHFAGDDVELSIYDTYENAEHIRLFSTNVLFCGMLTGKKVMHVESCDYHHAFLPNESFVLAPEQAVHIDFPTASINQPTTCLAIDISKDKIASVAEQLNQLEKCSDPQFNYMPELVHNEHNSQTQQLLMRLMHLFCENTPQRDFYIDLALNELVARLLQQQSRDLLFKQVAKYELTTGIHAAVEYMQRNLDEQLDVDELCKIACMSRSKFFDQFKKRIGTTPQNWLNGQRMMSARKRLERGESVTSIAFTLGFNHPSQLSRGFKKTFKQTPKQYQTQFLQTKTD</sequence>
<dbReference type="SUPFAM" id="SSF46689">
    <property type="entry name" value="Homeodomain-like"/>
    <property type="match status" value="2"/>
</dbReference>
<evidence type="ECO:0000313" key="5">
    <source>
        <dbReference type="EMBL" id="KKE84583.1"/>
    </source>
</evidence>
<dbReference type="InterPro" id="IPR009594">
    <property type="entry name" value="Tscrpt_reg_HTH_AraC_N"/>
</dbReference>
<comment type="caution">
    <text evidence="5">The sequence shown here is derived from an EMBL/GenBank/DDBJ whole genome shotgun (WGS) entry which is preliminary data.</text>
</comment>
<dbReference type="InterPro" id="IPR018062">
    <property type="entry name" value="HTH_AraC-typ_CS"/>
</dbReference>
<accession>A0A0F6AEI7</accession>
<dbReference type="Gene3D" id="1.10.10.60">
    <property type="entry name" value="Homeodomain-like"/>
    <property type="match status" value="1"/>
</dbReference>
<protein>
    <recommendedName>
        <fullName evidence="4">HTH araC/xylS-type domain-containing protein</fullName>
    </recommendedName>
</protein>
<dbReference type="PATRIC" id="fig|1129367.4.peg.1460"/>
<proteinExistence type="predicted"/>
<reference evidence="5 6" key="1">
    <citation type="journal article" date="2015" name="BMC Genomics">
        <title>Genome mining reveals unlocked bioactive potential of marine Gram-negative bacteria.</title>
        <authorList>
            <person name="Machado H."/>
            <person name="Sonnenschein E.C."/>
            <person name="Melchiorsen J."/>
            <person name="Gram L."/>
        </authorList>
    </citation>
    <scope>NUCLEOTIDE SEQUENCE [LARGE SCALE GENOMIC DNA]</scope>
    <source>
        <strain evidence="5 6">S4054</strain>
    </source>
</reference>
<dbReference type="InterPro" id="IPR009057">
    <property type="entry name" value="Homeodomain-like_sf"/>
</dbReference>
<evidence type="ECO:0000256" key="1">
    <source>
        <dbReference type="ARBA" id="ARBA00023015"/>
    </source>
</evidence>
<dbReference type="PANTHER" id="PTHR46796">
    <property type="entry name" value="HTH-TYPE TRANSCRIPTIONAL ACTIVATOR RHAS-RELATED"/>
    <property type="match status" value="1"/>
</dbReference>
<gene>
    <name evidence="5" type="ORF">N479_08440</name>
</gene>
<dbReference type="Pfam" id="PF12833">
    <property type="entry name" value="HTH_18"/>
    <property type="match status" value="1"/>
</dbReference>
<feature type="domain" description="HTH araC/xylS-type" evidence="4">
    <location>
        <begin position="210"/>
        <end position="307"/>
    </location>
</feature>
<dbReference type="GO" id="GO:0043565">
    <property type="term" value="F:sequence-specific DNA binding"/>
    <property type="evidence" value="ECO:0007669"/>
    <property type="project" value="InterPro"/>
</dbReference>
<keyword evidence="1" id="KW-0805">Transcription regulation</keyword>
<evidence type="ECO:0000256" key="2">
    <source>
        <dbReference type="ARBA" id="ARBA00023125"/>
    </source>
</evidence>
<dbReference type="SMART" id="SM00342">
    <property type="entry name" value="HTH_ARAC"/>
    <property type="match status" value="1"/>
</dbReference>
<evidence type="ECO:0000256" key="3">
    <source>
        <dbReference type="ARBA" id="ARBA00023163"/>
    </source>
</evidence>
<dbReference type="EMBL" id="AUXW01000135">
    <property type="protein sequence ID" value="KKE84583.1"/>
    <property type="molecule type" value="Genomic_DNA"/>
</dbReference>
<dbReference type="InterPro" id="IPR050204">
    <property type="entry name" value="AraC_XylS_family_regulators"/>
</dbReference>
<evidence type="ECO:0000259" key="4">
    <source>
        <dbReference type="PROSITE" id="PS01124"/>
    </source>
</evidence>
<dbReference type="InterPro" id="IPR018060">
    <property type="entry name" value="HTH_AraC"/>
</dbReference>
<dbReference type="PROSITE" id="PS01124">
    <property type="entry name" value="HTH_ARAC_FAMILY_2"/>
    <property type="match status" value="1"/>
</dbReference>
<dbReference type="Proteomes" id="UP000033434">
    <property type="component" value="Unassembled WGS sequence"/>
</dbReference>
<organism evidence="5 6">
    <name type="scientific">Pseudoalteromonas luteoviolacea S4054</name>
    <dbReference type="NCBI Taxonomy" id="1129367"/>
    <lineage>
        <taxon>Bacteria</taxon>
        <taxon>Pseudomonadati</taxon>
        <taxon>Pseudomonadota</taxon>
        <taxon>Gammaproteobacteria</taxon>
        <taxon>Alteromonadales</taxon>
        <taxon>Pseudoalteromonadaceae</taxon>
        <taxon>Pseudoalteromonas</taxon>
    </lineage>
</organism>
<keyword evidence="3" id="KW-0804">Transcription</keyword>
<name>A0A0F6AEI7_9GAMM</name>
<dbReference type="AlphaFoldDB" id="A0A0F6AEI7"/>
<dbReference type="Pfam" id="PF06719">
    <property type="entry name" value="AraC_N"/>
    <property type="match status" value="1"/>
</dbReference>